<dbReference type="InterPro" id="IPR006119">
    <property type="entry name" value="Resolv_N"/>
</dbReference>
<feature type="coiled-coil region" evidence="1">
    <location>
        <begin position="26"/>
        <end position="53"/>
    </location>
</feature>
<evidence type="ECO:0000256" key="1">
    <source>
        <dbReference type="SAM" id="Coils"/>
    </source>
</evidence>
<dbReference type="PANTHER" id="PTHR30461">
    <property type="entry name" value="DNA-INVERTASE FROM LAMBDOID PROPHAGE"/>
    <property type="match status" value="1"/>
</dbReference>
<dbReference type="PANTHER" id="PTHR30461:SF23">
    <property type="entry name" value="DNA RECOMBINASE-RELATED"/>
    <property type="match status" value="1"/>
</dbReference>
<dbReference type="EMBL" id="MHRK01000013">
    <property type="protein sequence ID" value="OHA24330.1"/>
    <property type="molecule type" value="Genomic_DNA"/>
</dbReference>
<proteinExistence type="predicted"/>
<dbReference type="Proteomes" id="UP000177130">
    <property type="component" value="Unassembled WGS sequence"/>
</dbReference>
<feature type="domain" description="Resolvase/invertase-type recombinase catalytic" evidence="2">
    <location>
        <begin position="10"/>
        <end position="155"/>
    </location>
</feature>
<dbReference type="Gene3D" id="3.90.1750.20">
    <property type="entry name" value="Putative Large Serine Recombinase, Chain B, Domain 2"/>
    <property type="match status" value="1"/>
</dbReference>
<dbReference type="InterPro" id="IPR050639">
    <property type="entry name" value="SSR_resolvase"/>
</dbReference>
<evidence type="ECO:0000259" key="2">
    <source>
        <dbReference type="PROSITE" id="PS51736"/>
    </source>
</evidence>
<sequence>MKNVKETRVKYFLYARKSTESEDRQVLSIESQIDELKKIAEREELEIVEVLSESRSAKELGRPIFNKMVERISKGEAAGILCWKLDRLARNFIDGGVIIQLLQTGVIQHIRAFEKSYYPQDNVLLMSVEFGMANQFSRDLAVDVTRGMRKKAEMGWYPVQPPIGYLNSKIKGKGNNDIYKDPERYDIVRKMWDLMLTGTYSPPKILKIVSDDLGLRTRQGKKMSNSNIHCLFRNTFYYGTFEWPRGSGNWYRGSHEPMITQEEYDKVQFILGSKGRPRSKKHVFDFLGMMVCGECGASITADEHYKR</sequence>
<evidence type="ECO:0000313" key="4">
    <source>
        <dbReference type="EMBL" id="OHA24330.1"/>
    </source>
</evidence>
<protein>
    <recommendedName>
        <fullName evidence="6">Resolvase/invertase-type recombinase catalytic domain-containing protein</fullName>
    </recommendedName>
</protein>
<evidence type="ECO:0008006" key="6">
    <source>
        <dbReference type="Google" id="ProtNLM"/>
    </source>
</evidence>
<dbReference type="PROSITE" id="PS51737">
    <property type="entry name" value="RECOMBINASE_DNA_BIND"/>
    <property type="match status" value="1"/>
</dbReference>
<dbReference type="InterPro" id="IPR038109">
    <property type="entry name" value="DNA_bind_recomb_sf"/>
</dbReference>
<comment type="caution">
    <text evidence="4">The sequence shown here is derived from an EMBL/GenBank/DDBJ whole genome shotgun (WGS) entry which is preliminary data.</text>
</comment>
<dbReference type="Gene3D" id="3.40.50.1390">
    <property type="entry name" value="Resolvase, N-terminal catalytic domain"/>
    <property type="match status" value="1"/>
</dbReference>
<dbReference type="InterPro" id="IPR036162">
    <property type="entry name" value="Resolvase-like_N_sf"/>
</dbReference>
<evidence type="ECO:0000259" key="3">
    <source>
        <dbReference type="PROSITE" id="PS51737"/>
    </source>
</evidence>
<evidence type="ECO:0000313" key="5">
    <source>
        <dbReference type="Proteomes" id="UP000177130"/>
    </source>
</evidence>
<dbReference type="Pfam" id="PF07508">
    <property type="entry name" value="Recombinase"/>
    <property type="match status" value="1"/>
</dbReference>
<dbReference type="SUPFAM" id="SSF53041">
    <property type="entry name" value="Resolvase-like"/>
    <property type="match status" value="1"/>
</dbReference>
<dbReference type="GO" id="GO:0003677">
    <property type="term" value="F:DNA binding"/>
    <property type="evidence" value="ECO:0007669"/>
    <property type="project" value="InterPro"/>
</dbReference>
<dbReference type="PROSITE" id="PS51736">
    <property type="entry name" value="RECOMBINASES_3"/>
    <property type="match status" value="1"/>
</dbReference>
<accession>A0A1G2MK73</accession>
<dbReference type="CDD" id="cd00338">
    <property type="entry name" value="Ser_Recombinase"/>
    <property type="match status" value="1"/>
</dbReference>
<dbReference type="SMART" id="SM00857">
    <property type="entry name" value="Resolvase"/>
    <property type="match status" value="1"/>
</dbReference>
<feature type="domain" description="Recombinase" evidence="3">
    <location>
        <begin position="162"/>
        <end position="277"/>
    </location>
</feature>
<name>A0A1G2MK73_9BACT</name>
<dbReference type="AlphaFoldDB" id="A0A1G2MK73"/>
<dbReference type="GO" id="GO:0000150">
    <property type="term" value="F:DNA strand exchange activity"/>
    <property type="evidence" value="ECO:0007669"/>
    <property type="project" value="InterPro"/>
</dbReference>
<dbReference type="STRING" id="1802306.A3C72_03475"/>
<dbReference type="InterPro" id="IPR011109">
    <property type="entry name" value="DNA_bind_recombinase_dom"/>
</dbReference>
<organism evidence="4 5">
    <name type="scientific">Candidatus Taylorbacteria bacterium RIFCSPHIGHO2_02_FULL_43_32b</name>
    <dbReference type="NCBI Taxonomy" id="1802306"/>
    <lineage>
        <taxon>Bacteria</taxon>
        <taxon>Candidatus Tayloriibacteriota</taxon>
    </lineage>
</organism>
<dbReference type="Pfam" id="PF00239">
    <property type="entry name" value="Resolvase"/>
    <property type="match status" value="1"/>
</dbReference>
<keyword evidence="1" id="KW-0175">Coiled coil</keyword>
<reference evidence="4 5" key="1">
    <citation type="journal article" date="2016" name="Nat. Commun.">
        <title>Thousands of microbial genomes shed light on interconnected biogeochemical processes in an aquifer system.</title>
        <authorList>
            <person name="Anantharaman K."/>
            <person name="Brown C.T."/>
            <person name="Hug L.A."/>
            <person name="Sharon I."/>
            <person name="Castelle C.J."/>
            <person name="Probst A.J."/>
            <person name="Thomas B.C."/>
            <person name="Singh A."/>
            <person name="Wilkins M.J."/>
            <person name="Karaoz U."/>
            <person name="Brodie E.L."/>
            <person name="Williams K.H."/>
            <person name="Hubbard S.S."/>
            <person name="Banfield J.F."/>
        </authorList>
    </citation>
    <scope>NUCLEOTIDE SEQUENCE [LARGE SCALE GENOMIC DNA]</scope>
</reference>
<gene>
    <name evidence="4" type="ORF">A3C72_03475</name>
</gene>